<dbReference type="InterPro" id="IPR059176">
    <property type="entry name" value="UDP-X_N"/>
</dbReference>
<dbReference type="RefSeq" id="WP_119949683.1">
    <property type="nucleotide sequence ID" value="NZ_QZEZ01000002.1"/>
</dbReference>
<dbReference type="PROSITE" id="PS00893">
    <property type="entry name" value="NUDIX_BOX"/>
    <property type="match status" value="1"/>
</dbReference>
<dbReference type="SUPFAM" id="SSF55811">
    <property type="entry name" value="Nudix"/>
    <property type="match status" value="1"/>
</dbReference>
<feature type="domain" description="Nudix hydrolase" evidence="5">
    <location>
        <begin position="68"/>
        <end position="194"/>
    </location>
</feature>
<proteinExistence type="inferred from homology"/>
<dbReference type="InterPro" id="IPR000086">
    <property type="entry name" value="NUDIX_hydrolase_dom"/>
</dbReference>
<keyword evidence="3 4" id="KW-0378">Hydrolase</keyword>
<dbReference type="InterPro" id="IPR020084">
    <property type="entry name" value="NUDIX_hydrolase_CS"/>
</dbReference>
<dbReference type="Gene3D" id="3.90.79.10">
    <property type="entry name" value="Nucleoside Triphosphate Pyrophosphohydrolase"/>
    <property type="match status" value="1"/>
</dbReference>
<gene>
    <name evidence="6" type="ORF">D5H78_06915</name>
</gene>
<dbReference type="InterPro" id="IPR020476">
    <property type="entry name" value="Nudix_hydrolase"/>
</dbReference>
<evidence type="ECO:0000256" key="1">
    <source>
        <dbReference type="ARBA" id="ARBA00001946"/>
    </source>
</evidence>
<dbReference type="Gene3D" id="6.10.250.1120">
    <property type="match status" value="1"/>
</dbReference>
<dbReference type="Pfam" id="PF00293">
    <property type="entry name" value="NUDIX"/>
    <property type="match status" value="1"/>
</dbReference>
<dbReference type="PANTHER" id="PTHR43046">
    <property type="entry name" value="GDP-MANNOSE MANNOSYL HYDROLASE"/>
    <property type="match status" value="1"/>
</dbReference>
<dbReference type="EMBL" id="QZEZ01000002">
    <property type="protein sequence ID" value="RJK96967.1"/>
    <property type="molecule type" value="Genomic_DNA"/>
</dbReference>
<name>A0A3A3Z814_9ACTN</name>
<evidence type="ECO:0000313" key="6">
    <source>
        <dbReference type="EMBL" id="RJK96967.1"/>
    </source>
</evidence>
<accession>A0A3A3Z814</accession>
<organism evidence="6 7">
    <name type="scientific">Vallicoccus soli</name>
    <dbReference type="NCBI Taxonomy" id="2339232"/>
    <lineage>
        <taxon>Bacteria</taxon>
        <taxon>Bacillati</taxon>
        <taxon>Actinomycetota</taxon>
        <taxon>Actinomycetes</taxon>
        <taxon>Motilibacterales</taxon>
        <taxon>Vallicoccaceae</taxon>
        <taxon>Vallicoccus</taxon>
    </lineage>
</organism>
<evidence type="ECO:0000259" key="5">
    <source>
        <dbReference type="PROSITE" id="PS51462"/>
    </source>
</evidence>
<dbReference type="InterPro" id="IPR015797">
    <property type="entry name" value="NUDIX_hydrolase-like_dom_sf"/>
</dbReference>
<dbReference type="Pfam" id="PF12535">
    <property type="entry name" value="Nudix_N"/>
    <property type="match status" value="1"/>
</dbReference>
<dbReference type="Proteomes" id="UP000265614">
    <property type="component" value="Unassembled WGS sequence"/>
</dbReference>
<comment type="caution">
    <text evidence="6">The sequence shown here is derived from an EMBL/GenBank/DDBJ whole genome shotgun (WGS) entry which is preliminary data.</text>
</comment>
<evidence type="ECO:0000313" key="7">
    <source>
        <dbReference type="Proteomes" id="UP000265614"/>
    </source>
</evidence>
<comment type="cofactor">
    <cofactor evidence="1">
        <name>Mg(2+)</name>
        <dbReference type="ChEBI" id="CHEBI:18420"/>
    </cofactor>
</comment>
<dbReference type="GO" id="GO:0016787">
    <property type="term" value="F:hydrolase activity"/>
    <property type="evidence" value="ECO:0007669"/>
    <property type="project" value="UniProtKB-KW"/>
</dbReference>
<protein>
    <submittedName>
        <fullName evidence="6">NUDIX domain-containing protein</fullName>
    </submittedName>
</protein>
<evidence type="ECO:0000256" key="3">
    <source>
        <dbReference type="ARBA" id="ARBA00022801"/>
    </source>
</evidence>
<dbReference type="AlphaFoldDB" id="A0A3A3Z814"/>
<reference evidence="6 7" key="1">
    <citation type="submission" date="2018-09" db="EMBL/GenBank/DDBJ databases">
        <title>YIM 75000 draft genome.</title>
        <authorList>
            <person name="Tang S."/>
            <person name="Feng Y."/>
        </authorList>
    </citation>
    <scope>NUCLEOTIDE SEQUENCE [LARGE SCALE GENOMIC DNA]</scope>
    <source>
        <strain evidence="6 7">YIM 75000</strain>
    </source>
</reference>
<dbReference type="PROSITE" id="PS51462">
    <property type="entry name" value="NUDIX"/>
    <property type="match status" value="1"/>
</dbReference>
<keyword evidence="7" id="KW-1185">Reference proteome</keyword>
<dbReference type="PANTHER" id="PTHR43046:SF16">
    <property type="entry name" value="ADP-RIBOSE PYROPHOSPHATASE YJHB-RELATED"/>
    <property type="match status" value="1"/>
</dbReference>
<sequence length="208" mass="22854">MSAPAPWLGWVRELQSMAQAGLTYSDNPYDLERYARLRGLAAAMLAELADADPERVRLLLEAETGYLTPKLDVRAAVHDAEGRVLLVREVQDGLWTLPGGWADVGESLAEGAVREVREESGYVVERDRLLGFYERERWGHPPMPAFTLKAVVACRLVGGAPAHSTETDGVGWYARDALPPLSTGRCSPQLLARVFAHHDDPSLPPDLD</sequence>
<evidence type="ECO:0000256" key="4">
    <source>
        <dbReference type="RuleBase" id="RU003476"/>
    </source>
</evidence>
<evidence type="ECO:0000256" key="2">
    <source>
        <dbReference type="ARBA" id="ARBA00005582"/>
    </source>
</evidence>
<comment type="similarity">
    <text evidence="2 4">Belongs to the Nudix hydrolase family.</text>
</comment>
<dbReference type="OrthoDB" id="4247482at2"/>
<dbReference type="PRINTS" id="PR00502">
    <property type="entry name" value="NUDIXFAMILY"/>
</dbReference>